<dbReference type="SUPFAM" id="SSF49464">
    <property type="entry name" value="Carboxypeptidase regulatory domain-like"/>
    <property type="match status" value="1"/>
</dbReference>
<dbReference type="EMBL" id="CP136051">
    <property type="protein sequence ID" value="WOK09425.1"/>
    <property type="molecule type" value="Genomic_DNA"/>
</dbReference>
<dbReference type="RefSeq" id="WP_317492043.1">
    <property type="nucleotide sequence ID" value="NZ_CP136051.1"/>
</dbReference>
<feature type="chain" id="PRO_5046055945" evidence="4">
    <location>
        <begin position="24"/>
        <end position="881"/>
    </location>
</feature>
<protein>
    <submittedName>
        <fullName evidence="6">TonB-dependent receptor</fullName>
    </submittedName>
</protein>
<feature type="domain" description="TonB-dependent receptor plug" evidence="5">
    <location>
        <begin position="248"/>
        <end position="316"/>
    </location>
</feature>
<dbReference type="Gene3D" id="2.60.40.1120">
    <property type="entry name" value="Carboxypeptidase-like, regulatory domain"/>
    <property type="match status" value="1"/>
</dbReference>
<dbReference type="InterPro" id="IPR012910">
    <property type="entry name" value="Plug_dom"/>
</dbReference>
<accession>A0ABZ0IYI0</accession>
<dbReference type="InterPro" id="IPR036942">
    <property type="entry name" value="Beta-barrel_TonB_sf"/>
</dbReference>
<keyword evidence="4" id="KW-0732">Signal</keyword>
<dbReference type="InterPro" id="IPR008969">
    <property type="entry name" value="CarboxyPept-like_regulatory"/>
</dbReference>
<dbReference type="Gene3D" id="2.40.170.20">
    <property type="entry name" value="TonB-dependent receptor, beta-barrel domain"/>
    <property type="match status" value="1"/>
</dbReference>
<evidence type="ECO:0000256" key="1">
    <source>
        <dbReference type="ARBA" id="ARBA00004442"/>
    </source>
</evidence>
<keyword evidence="6" id="KW-0675">Receptor</keyword>
<evidence type="ECO:0000256" key="3">
    <source>
        <dbReference type="ARBA" id="ARBA00023237"/>
    </source>
</evidence>
<proteinExistence type="predicted"/>
<reference evidence="6 7" key="1">
    <citation type="journal article" date="2023" name="Microbiol. Resour. Announc.">
        <title>Complete Genome Sequence of Imperialibacter roseus strain P4T.</title>
        <authorList>
            <person name="Tizabi D.R."/>
            <person name="Bachvaroff T."/>
            <person name="Hill R.T."/>
        </authorList>
    </citation>
    <scope>NUCLEOTIDE SEQUENCE [LARGE SCALE GENOMIC DNA]</scope>
    <source>
        <strain evidence="6 7">P4T</strain>
    </source>
</reference>
<dbReference type="InterPro" id="IPR037066">
    <property type="entry name" value="Plug_dom_sf"/>
</dbReference>
<organism evidence="6 7">
    <name type="scientific">Imperialibacter roseus</name>
    <dbReference type="NCBI Taxonomy" id="1324217"/>
    <lineage>
        <taxon>Bacteria</taxon>
        <taxon>Pseudomonadati</taxon>
        <taxon>Bacteroidota</taxon>
        <taxon>Cytophagia</taxon>
        <taxon>Cytophagales</taxon>
        <taxon>Flammeovirgaceae</taxon>
        <taxon>Imperialibacter</taxon>
    </lineage>
</organism>
<feature type="signal peptide" evidence="4">
    <location>
        <begin position="1"/>
        <end position="23"/>
    </location>
</feature>
<keyword evidence="2" id="KW-0472">Membrane</keyword>
<evidence type="ECO:0000256" key="4">
    <source>
        <dbReference type="SAM" id="SignalP"/>
    </source>
</evidence>
<keyword evidence="7" id="KW-1185">Reference proteome</keyword>
<dbReference type="Pfam" id="PF13715">
    <property type="entry name" value="CarbopepD_reg_2"/>
    <property type="match status" value="1"/>
</dbReference>
<keyword evidence="3" id="KW-0998">Cell outer membrane</keyword>
<dbReference type="SUPFAM" id="SSF56935">
    <property type="entry name" value="Porins"/>
    <property type="match status" value="1"/>
</dbReference>
<evidence type="ECO:0000259" key="5">
    <source>
        <dbReference type="Pfam" id="PF07715"/>
    </source>
</evidence>
<evidence type="ECO:0000256" key="2">
    <source>
        <dbReference type="ARBA" id="ARBA00023136"/>
    </source>
</evidence>
<gene>
    <name evidence="6" type="ORF">RT717_12320</name>
</gene>
<evidence type="ECO:0000313" key="7">
    <source>
        <dbReference type="Proteomes" id="UP001302349"/>
    </source>
</evidence>
<comment type="subcellular location">
    <subcellularLocation>
        <location evidence="1">Cell outer membrane</location>
    </subcellularLocation>
</comment>
<evidence type="ECO:0000313" key="6">
    <source>
        <dbReference type="EMBL" id="WOK09425.1"/>
    </source>
</evidence>
<dbReference type="Pfam" id="PF07715">
    <property type="entry name" value="Plug"/>
    <property type="match status" value="1"/>
</dbReference>
<name>A0ABZ0IYI0_9BACT</name>
<sequence>MPTFLRVCFIFHLCLLSASSALVAQSHSDVVVRVPHGQTSLSVGQALRLIADQTTYKPSYVDQLIPFDKKIKVNGNSILLDDLLDKIVYSENLKYQFEGNLILLIAVKKNTPLKNDNVTMKGQVSEASTGEALIGATIWIDSLKTGSSTNAYGFFSLSLPKGIYDVRISFVGYETIETRLALAESTEQNFSLKSAKANLPELVVSPKDFDILLTTKNTGYHKISRNIFGKIPYFLSEVDVLQGALLLPGIRNVGEDATGINVRGGSADNNLILLDEAVIFNTSHFFGLVGVFNPEAINDIEIYKGDIPASYGGRTSSVVSVRQREGNKERFAFSGGLGLLSGRLVAEGPLVKGKSSFLTSVRSSLFNINYELGDNNVRRSTLNFADFNMKLNYDLNSKNKVYLSGYVGKDRNKIGETFQRTWGNSALIARWNHIFGNRLFSNHTFTLSEYSYKTEDPSEISNFIGTSYIFNYAFKSDFNFYSNPDNTYNFGYSSIIHRLNPGDRIPLTEDASVVEIKLSSEHAVEPALYGSWEKKWSRRIETVAGARWSRFYYLGPSNEYIYVNGLPKSRTSIIDTVQYKFGQIIDFYEGFEPRLVASYKLSKASILKTSYNKNYQYIHRITNSISPAPTDIWKLSDRYIKPEVSNQYTLGYYRDLFNGNLEVSLEAYFKSLSNTIAFKNGADLLLNETIETEVLTGVGRAYGTELLVRKPEGMLRGWVSYTLSRAETQIKGSTVEETLNDGDFFPSDYDRTHDVSVVGIYDEGRQWSFSATFNFSTGRPVTLPDAKYVYDGVIVPNFSKRNQGRLSDYHRLDVSTTYVSRKSLDRKFKSSWTFSIYNVYARRNAYSYLFRQSALNPSQTETIRYSVLGTIIPSISYNFKF</sequence>
<dbReference type="Proteomes" id="UP001302349">
    <property type="component" value="Chromosome"/>
</dbReference>
<dbReference type="Gene3D" id="2.170.130.10">
    <property type="entry name" value="TonB-dependent receptor, plug domain"/>
    <property type="match status" value="1"/>
</dbReference>